<sequence>MPWEVRQIILGIHIFLAINWIGGVMFIGWGFFPSVRNMAFAQQRKLFLALIQWSHRFLTAAGTGVILTGIVLGTIGGPIKNLDDIWHTSYGNIWLTALLIALITLLWGVFIGYRQSIKVFSDVALWETADSGDKKPLSNALRITILLESAEVSGFIALIICMVLL</sequence>
<keyword evidence="3" id="KW-1185">Reference proteome</keyword>
<evidence type="ECO:0008006" key="4">
    <source>
        <dbReference type="Google" id="ProtNLM"/>
    </source>
</evidence>
<keyword evidence="1" id="KW-1133">Transmembrane helix</keyword>
<organism evidence="2 3">
    <name type="scientific">Virgibacillus subterraneus</name>
    <dbReference type="NCBI Taxonomy" id="621109"/>
    <lineage>
        <taxon>Bacteria</taxon>
        <taxon>Bacillati</taxon>
        <taxon>Bacillota</taxon>
        <taxon>Bacilli</taxon>
        <taxon>Bacillales</taxon>
        <taxon>Bacillaceae</taxon>
        <taxon>Virgibacillus</taxon>
    </lineage>
</organism>
<gene>
    <name evidence="2" type="ORF">SAMN05216232_1339</name>
</gene>
<reference evidence="2 3" key="1">
    <citation type="submission" date="2016-10" db="EMBL/GenBank/DDBJ databases">
        <authorList>
            <person name="Varghese N."/>
            <person name="Submissions S."/>
        </authorList>
    </citation>
    <scope>NUCLEOTIDE SEQUENCE [LARGE SCALE GENOMIC DNA]</scope>
    <source>
        <strain evidence="2 3">CGMCC 1.7734</strain>
    </source>
</reference>
<evidence type="ECO:0000256" key="1">
    <source>
        <dbReference type="SAM" id="Phobius"/>
    </source>
</evidence>
<evidence type="ECO:0000313" key="3">
    <source>
        <dbReference type="Proteomes" id="UP000198733"/>
    </source>
</evidence>
<evidence type="ECO:0000313" key="2">
    <source>
        <dbReference type="EMBL" id="SEP92654.1"/>
    </source>
</evidence>
<dbReference type="EMBL" id="FOEH01000001">
    <property type="protein sequence ID" value="SEP92654.1"/>
    <property type="molecule type" value="Genomic_DNA"/>
</dbReference>
<feature type="transmembrane region" description="Helical" evidence="1">
    <location>
        <begin position="53"/>
        <end position="73"/>
    </location>
</feature>
<dbReference type="RefSeq" id="WP_092503153.1">
    <property type="nucleotide sequence ID" value="NZ_FOEH01000001.1"/>
</dbReference>
<protein>
    <recommendedName>
        <fullName evidence="4">Copper resistance protein D domain-containing protein</fullName>
    </recommendedName>
</protein>
<name>A0A1H9BUK8_9BACI</name>
<feature type="transmembrane region" description="Helical" evidence="1">
    <location>
        <begin position="12"/>
        <end position="32"/>
    </location>
</feature>
<comment type="caution">
    <text evidence="2">The sequence shown here is derived from an EMBL/GenBank/DDBJ whole genome shotgun (WGS) entry which is preliminary data.</text>
</comment>
<accession>A0A1H9BUK8</accession>
<dbReference type="Proteomes" id="UP000198733">
    <property type="component" value="Unassembled WGS sequence"/>
</dbReference>
<keyword evidence="1" id="KW-0472">Membrane</keyword>
<keyword evidence="1" id="KW-0812">Transmembrane</keyword>
<proteinExistence type="predicted"/>
<feature type="transmembrane region" description="Helical" evidence="1">
    <location>
        <begin position="93"/>
        <end position="113"/>
    </location>
</feature>